<accession>A0A9D4EN59</accession>
<comment type="caution">
    <text evidence="1">The sequence shown here is derived from an EMBL/GenBank/DDBJ whole genome shotgun (WGS) entry which is preliminary data.</text>
</comment>
<gene>
    <name evidence="1" type="ORF">DPMN_159326</name>
</gene>
<dbReference type="EMBL" id="JAIWYP010000008">
    <property type="protein sequence ID" value="KAH3781496.1"/>
    <property type="molecule type" value="Genomic_DNA"/>
</dbReference>
<reference evidence="1" key="2">
    <citation type="submission" date="2020-11" db="EMBL/GenBank/DDBJ databases">
        <authorList>
            <person name="McCartney M.A."/>
            <person name="Auch B."/>
            <person name="Kono T."/>
            <person name="Mallez S."/>
            <person name="Becker A."/>
            <person name="Gohl D.M."/>
            <person name="Silverstein K.A.T."/>
            <person name="Koren S."/>
            <person name="Bechman K.B."/>
            <person name="Herman A."/>
            <person name="Abrahante J.E."/>
            <person name="Garbe J."/>
        </authorList>
    </citation>
    <scope>NUCLEOTIDE SEQUENCE</scope>
    <source>
        <strain evidence="1">Duluth1</strain>
        <tissue evidence="1">Whole animal</tissue>
    </source>
</reference>
<name>A0A9D4EN59_DREPO</name>
<dbReference type="AlphaFoldDB" id="A0A9D4EN59"/>
<organism evidence="1 2">
    <name type="scientific">Dreissena polymorpha</name>
    <name type="common">Zebra mussel</name>
    <name type="synonym">Mytilus polymorpha</name>
    <dbReference type="NCBI Taxonomy" id="45954"/>
    <lineage>
        <taxon>Eukaryota</taxon>
        <taxon>Metazoa</taxon>
        <taxon>Spiralia</taxon>
        <taxon>Lophotrochozoa</taxon>
        <taxon>Mollusca</taxon>
        <taxon>Bivalvia</taxon>
        <taxon>Autobranchia</taxon>
        <taxon>Heteroconchia</taxon>
        <taxon>Euheterodonta</taxon>
        <taxon>Imparidentia</taxon>
        <taxon>Neoheterodontei</taxon>
        <taxon>Myida</taxon>
        <taxon>Dreissenoidea</taxon>
        <taxon>Dreissenidae</taxon>
        <taxon>Dreissena</taxon>
    </lineage>
</organism>
<sequence length="60" mass="7178">MIEVPTVRTTGYGQNFFRFEAARVWNSLPPDVRRQDNYNKFRRLIRTCTAPKCKRSLCRL</sequence>
<protein>
    <submittedName>
        <fullName evidence="1">Uncharacterized protein</fullName>
    </submittedName>
</protein>
<dbReference type="Proteomes" id="UP000828390">
    <property type="component" value="Unassembled WGS sequence"/>
</dbReference>
<proteinExistence type="predicted"/>
<evidence type="ECO:0000313" key="2">
    <source>
        <dbReference type="Proteomes" id="UP000828390"/>
    </source>
</evidence>
<reference evidence="1" key="1">
    <citation type="journal article" date="2019" name="bioRxiv">
        <title>The Genome of the Zebra Mussel, Dreissena polymorpha: A Resource for Invasive Species Research.</title>
        <authorList>
            <person name="McCartney M.A."/>
            <person name="Auch B."/>
            <person name="Kono T."/>
            <person name="Mallez S."/>
            <person name="Zhang Y."/>
            <person name="Obille A."/>
            <person name="Becker A."/>
            <person name="Abrahante J.E."/>
            <person name="Garbe J."/>
            <person name="Badalamenti J.P."/>
            <person name="Herman A."/>
            <person name="Mangelson H."/>
            <person name="Liachko I."/>
            <person name="Sullivan S."/>
            <person name="Sone E.D."/>
            <person name="Koren S."/>
            <person name="Silverstein K.A.T."/>
            <person name="Beckman K.B."/>
            <person name="Gohl D.M."/>
        </authorList>
    </citation>
    <scope>NUCLEOTIDE SEQUENCE</scope>
    <source>
        <strain evidence="1">Duluth1</strain>
        <tissue evidence="1">Whole animal</tissue>
    </source>
</reference>
<keyword evidence="2" id="KW-1185">Reference proteome</keyword>
<evidence type="ECO:0000313" key="1">
    <source>
        <dbReference type="EMBL" id="KAH3781496.1"/>
    </source>
</evidence>